<keyword evidence="1" id="KW-0479">Metal-binding</keyword>
<feature type="transmembrane region" description="Helical" evidence="3">
    <location>
        <begin position="320"/>
        <end position="340"/>
    </location>
</feature>
<dbReference type="AlphaFoldDB" id="A0A0D3JGT5"/>
<feature type="domain" description="HMA" evidence="4">
    <location>
        <begin position="135"/>
        <end position="201"/>
    </location>
</feature>
<protein>
    <recommendedName>
        <fullName evidence="4">HMA domain-containing protein</fullName>
    </recommendedName>
</protein>
<dbReference type="HOGENOM" id="CLU_671626_0_0_1"/>
<feature type="transmembrane region" description="Helical" evidence="3">
    <location>
        <begin position="282"/>
        <end position="300"/>
    </location>
</feature>
<sequence length="410" mass="43132">MARVVDEHTSTVAISGITCGGCKEIVRQAILGVEGVVSCSVDVLAGEATIRGSVSREALSAALEATGRVILPPGCSLTTLRVGGMTCGVVHHSLETNELSVRGAAPSVGGGDGLSQPLLPAASPLAEDSSAVYSREVTLALGGMTCASCVSAVEGGLKALPGVEGASVSLMAMSGHVKYDERLVDVPTIVAKVSALGYSAEPQAGDEAAGAAARSFGREAAYWRRRFWLSLLFTLPVFLLSMVLPGLTVLVLVNLLLTTPVQCFFGLPFHRGCLASLRHRTFNMDVLVSLGTFAAYGARYDRPPLRTRRVHLHRTPAARRVGYSIVFLIAAMLITFLLLGKFLESAAKGRASSAISQLLNLQPPTALQLTTCKDIEQAARRGGRLWLRRGHGDVVKVLPGAQVPVDGRVL</sequence>
<keyword evidence="3" id="KW-1133">Transmembrane helix</keyword>
<organism evidence="5 6">
    <name type="scientific">Emiliania huxleyi (strain CCMP1516)</name>
    <dbReference type="NCBI Taxonomy" id="280463"/>
    <lineage>
        <taxon>Eukaryota</taxon>
        <taxon>Haptista</taxon>
        <taxon>Haptophyta</taxon>
        <taxon>Prymnesiophyceae</taxon>
        <taxon>Isochrysidales</taxon>
        <taxon>Noelaerhabdaceae</taxon>
        <taxon>Emiliania</taxon>
    </lineage>
</organism>
<reference evidence="5" key="2">
    <citation type="submission" date="2024-10" db="UniProtKB">
        <authorList>
            <consortium name="EnsemblProtists"/>
        </authorList>
    </citation>
    <scope>IDENTIFICATION</scope>
</reference>
<keyword evidence="6" id="KW-1185">Reference proteome</keyword>
<feature type="transmembrane region" description="Helical" evidence="3">
    <location>
        <begin position="227"/>
        <end position="244"/>
    </location>
</feature>
<dbReference type="eggNOG" id="KOG0207">
    <property type="taxonomic scope" value="Eukaryota"/>
</dbReference>
<keyword evidence="2" id="KW-1278">Translocase</keyword>
<keyword evidence="3" id="KW-0812">Transmembrane</keyword>
<dbReference type="Gene3D" id="3.30.70.100">
    <property type="match status" value="2"/>
</dbReference>
<dbReference type="SUPFAM" id="SSF55008">
    <property type="entry name" value="HMA, heavy metal-associated domain"/>
    <property type="match status" value="2"/>
</dbReference>
<dbReference type="GO" id="GO:0005507">
    <property type="term" value="F:copper ion binding"/>
    <property type="evidence" value="ECO:0007669"/>
    <property type="project" value="TreeGrafter"/>
</dbReference>
<keyword evidence="3" id="KW-0472">Membrane</keyword>
<accession>A0A0D3JGT5</accession>
<evidence type="ECO:0000313" key="6">
    <source>
        <dbReference type="Proteomes" id="UP000013827"/>
    </source>
</evidence>
<dbReference type="PaxDb" id="2903-EOD22720"/>
<dbReference type="PANTHER" id="PTHR43520:SF8">
    <property type="entry name" value="P-TYPE CU(+) TRANSPORTER"/>
    <property type="match status" value="1"/>
</dbReference>
<evidence type="ECO:0000256" key="2">
    <source>
        <dbReference type="ARBA" id="ARBA00022967"/>
    </source>
</evidence>
<dbReference type="GO" id="GO:0055070">
    <property type="term" value="P:copper ion homeostasis"/>
    <property type="evidence" value="ECO:0007669"/>
    <property type="project" value="TreeGrafter"/>
</dbReference>
<dbReference type="GO" id="GO:0016020">
    <property type="term" value="C:membrane"/>
    <property type="evidence" value="ECO:0007669"/>
    <property type="project" value="TreeGrafter"/>
</dbReference>
<dbReference type="PROSITE" id="PS01047">
    <property type="entry name" value="HMA_1"/>
    <property type="match status" value="2"/>
</dbReference>
<reference evidence="6" key="1">
    <citation type="journal article" date="2013" name="Nature">
        <title>Pan genome of the phytoplankton Emiliania underpins its global distribution.</title>
        <authorList>
            <person name="Read B.A."/>
            <person name="Kegel J."/>
            <person name="Klute M.J."/>
            <person name="Kuo A."/>
            <person name="Lefebvre S.C."/>
            <person name="Maumus F."/>
            <person name="Mayer C."/>
            <person name="Miller J."/>
            <person name="Monier A."/>
            <person name="Salamov A."/>
            <person name="Young J."/>
            <person name="Aguilar M."/>
            <person name="Claverie J.M."/>
            <person name="Frickenhaus S."/>
            <person name="Gonzalez K."/>
            <person name="Herman E.K."/>
            <person name="Lin Y.C."/>
            <person name="Napier J."/>
            <person name="Ogata H."/>
            <person name="Sarno A.F."/>
            <person name="Shmutz J."/>
            <person name="Schroeder D."/>
            <person name="de Vargas C."/>
            <person name="Verret F."/>
            <person name="von Dassow P."/>
            <person name="Valentin K."/>
            <person name="Van de Peer Y."/>
            <person name="Wheeler G."/>
            <person name="Dacks J.B."/>
            <person name="Delwiche C.F."/>
            <person name="Dyhrman S.T."/>
            <person name="Glockner G."/>
            <person name="John U."/>
            <person name="Richards T."/>
            <person name="Worden A.Z."/>
            <person name="Zhang X."/>
            <person name="Grigoriev I.V."/>
            <person name="Allen A.E."/>
            <person name="Bidle K."/>
            <person name="Borodovsky M."/>
            <person name="Bowler C."/>
            <person name="Brownlee C."/>
            <person name="Cock J.M."/>
            <person name="Elias M."/>
            <person name="Gladyshev V.N."/>
            <person name="Groth M."/>
            <person name="Guda C."/>
            <person name="Hadaegh A."/>
            <person name="Iglesias-Rodriguez M.D."/>
            <person name="Jenkins J."/>
            <person name="Jones B.M."/>
            <person name="Lawson T."/>
            <person name="Leese F."/>
            <person name="Lindquist E."/>
            <person name="Lobanov A."/>
            <person name="Lomsadze A."/>
            <person name="Malik S.B."/>
            <person name="Marsh M.E."/>
            <person name="Mackinder L."/>
            <person name="Mock T."/>
            <person name="Mueller-Roeber B."/>
            <person name="Pagarete A."/>
            <person name="Parker M."/>
            <person name="Probert I."/>
            <person name="Quesneville H."/>
            <person name="Raines C."/>
            <person name="Rensing S.A."/>
            <person name="Riano-Pachon D.M."/>
            <person name="Richier S."/>
            <person name="Rokitta S."/>
            <person name="Shiraiwa Y."/>
            <person name="Soanes D.M."/>
            <person name="van der Giezen M."/>
            <person name="Wahlund T.M."/>
            <person name="Williams B."/>
            <person name="Wilson W."/>
            <person name="Wolfe G."/>
            <person name="Wurch L.L."/>
        </authorList>
    </citation>
    <scope>NUCLEOTIDE SEQUENCE</scope>
</reference>
<dbReference type="InterPro" id="IPR036163">
    <property type="entry name" value="HMA_dom_sf"/>
</dbReference>
<evidence type="ECO:0000313" key="5">
    <source>
        <dbReference type="EnsemblProtists" id="EOD22720"/>
    </source>
</evidence>
<dbReference type="KEGG" id="ehx:EMIHUDRAFT_195043"/>
<evidence type="ECO:0000256" key="3">
    <source>
        <dbReference type="SAM" id="Phobius"/>
    </source>
</evidence>
<dbReference type="RefSeq" id="XP_005775149.1">
    <property type="nucleotide sequence ID" value="XM_005775092.1"/>
</dbReference>
<dbReference type="Pfam" id="PF00403">
    <property type="entry name" value="HMA"/>
    <property type="match status" value="2"/>
</dbReference>
<evidence type="ECO:0000256" key="1">
    <source>
        <dbReference type="ARBA" id="ARBA00022723"/>
    </source>
</evidence>
<feature type="domain" description="HMA" evidence="4">
    <location>
        <begin position="8"/>
        <end position="71"/>
    </location>
</feature>
<name>A0A0D3JGT5_EMIH1</name>
<evidence type="ECO:0000259" key="4">
    <source>
        <dbReference type="PROSITE" id="PS50846"/>
    </source>
</evidence>
<dbReference type="EnsemblProtists" id="EOD22720">
    <property type="protein sequence ID" value="EOD22720"/>
    <property type="gene ID" value="EMIHUDRAFT_195043"/>
</dbReference>
<dbReference type="Gene3D" id="2.70.150.10">
    <property type="entry name" value="Calcium-transporting ATPase, cytoplasmic transduction domain A"/>
    <property type="match status" value="1"/>
</dbReference>
<dbReference type="PANTHER" id="PTHR43520">
    <property type="entry name" value="ATP7, ISOFORM B"/>
    <property type="match status" value="1"/>
</dbReference>
<dbReference type="PROSITE" id="PS50846">
    <property type="entry name" value="HMA_2"/>
    <property type="match status" value="2"/>
</dbReference>
<dbReference type="Proteomes" id="UP000013827">
    <property type="component" value="Unassembled WGS sequence"/>
</dbReference>
<dbReference type="STRING" id="2903.R1E7J7"/>
<proteinExistence type="predicted"/>
<dbReference type="FunFam" id="3.30.70.100:FF:000005">
    <property type="entry name" value="Copper-exporting P-type ATPase A"/>
    <property type="match status" value="1"/>
</dbReference>
<dbReference type="InterPro" id="IPR006121">
    <property type="entry name" value="HMA_dom"/>
</dbReference>
<dbReference type="InterPro" id="IPR017969">
    <property type="entry name" value="Heavy-metal-associated_CS"/>
</dbReference>
<dbReference type="CDD" id="cd00371">
    <property type="entry name" value="HMA"/>
    <property type="match status" value="2"/>
</dbReference>
<dbReference type="GO" id="GO:0043682">
    <property type="term" value="F:P-type divalent copper transporter activity"/>
    <property type="evidence" value="ECO:0007669"/>
    <property type="project" value="TreeGrafter"/>
</dbReference>
<dbReference type="GeneID" id="17268249"/>